<dbReference type="InterPro" id="IPR001926">
    <property type="entry name" value="TrpB-like_PALP"/>
</dbReference>
<reference evidence="4 5" key="1">
    <citation type="submission" date="2019-06" db="EMBL/GenBank/DDBJ databases">
        <title>Sequencing the genomes of 1000 actinobacteria strains.</title>
        <authorList>
            <person name="Klenk H.-P."/>
        </authorList>
    </citation>
    <scope>NUCLEOTIDE SEQUENCE [LARGE SCALE GENOMIC DNA]</scope>
    <source>
        <strain evidence="4 5">DSM 24683</strain>
    </source>
</reference>
<evidence type="ECO:0000256" key="2">
    <source>
        <dbReference type="ARBA" id="ARBA00022898"/>
    </source>
</evidence>
<keyword evidence="5" id="KW-1185">Reference proteome</keyword>
<dbReference type="RefSeq" id="WP_202880508.1">
    <property type="nucleotide sequence ID" value="NZ_VIVK01000001.1"/>
</dbReference>
<dbReference type="Pfam" id="PF00291">
    <property type="entry name" value="PALP"/>
    <property type="match status" value="1"/>
</dbReference>
<evidence type="ECO:0000256" key="1">
    <source>
        <dbReference type="ARBA" id="ARBA00001933"/>
    </source>
</evidence>
<dbReference type="InterPro" id="IPR036052">
    <property type="entry name" value="TrpB-like_PALP_sf"/>
</dbReference>
<sequence>MTLQQRPARLHDHLAEAIKDPDPIRVGAGTDDDLICLRFETMKVYSALGAVRHLLETGAVRPGDTLIDSSSGIYAHALALACHRYGMKCHIVGSTTVDRTLRVQLEILGATVEQVPSSSNLQLDQNLRVRRIGEILRENPTYHWMRQYHDDIHYLGYGAVADLVDQLVPTGALCLVGGVGTGASTGAIAQYLRDRGRDVNLVGVQPFGSITFGAAHTQDPEMIIAGIGSSIEFRNVRHDLYDRLHWVSFEYAMSAAVDLLRTSGVFAGLSAGAAYLSALWEHNCDSSRKHVFLAADTGTRYVESAFSRHAEARPMDSMRPREIDSLEQLAVPWSAMSWDRRTSVLSELHEFPSATSSH</sequence>
<name>A0A561BJI6_9ACTN</name>
<dbReference type="SUPFAM" id="SSF53686">
    <property type="entry name" value="Tryptophan synthase beta subunit-like PLP-dependent enzymes"/>
    <property type="match status" value="1"/>
</dbReference>
<feature type="domain" description="Tryptophan synthase beta chain-like PALP" evidence="3">
    <location>
        <begin position="42"/>
        <end position="278"/>
    </location>
</feature>
<protein>
    <submittedName>
        <fullName evidence="4">Cysteine synthase A</fullName>
    </submittedName>
</protein>
<dbReference type="AlphaFoldDB" id="A0A561BJI6"/>
<keyword evidence="2" id="KW-0663">Pyridoxal phosphate</keyword>
<dbReference type="PANTHER" id="PTHR10314">
    <property type="entry name" value="CYSTATHIONINE BETA-SYNTHASE"/>
    <property type="match status" value="1"/>
</dbReference>
<dbReference type="Gene3D" id="3.40.50.1100">
    <property type="match status" value="2"/>
</dbReference>
<gene>
    <name evidence="4" type="ORF">FB561_0101</name>
</gene>
<evidence type="ECO:0000313" key="5">
    <source>
        <dbReference type="Proteomes" id="UP000318380"/>
    </source>
</evidence>
<dbReference type="Proteomes" id="UP000318380">
    <property type="component" value="Unassembled WGS sequence"/>
</dbReference>
<proteinExistence type="predicted"/>
<evidence type="ECO:0000313" key="4">
    <source>
        <dbReference type="EMBL" id="TWD79051.1"/>
    </source>
</evidence>
<evidence type="ECO:0000259" key="3">
    <source>
        <dbReference type="Pfam" id="PF00291"/>
    </source>
</evidence>
<dbReference type="EMBL" id="VIVK01000001">
    <property type="protein sequence ID" value="TWD79051.1"/>
    <property type="molecule type" value="Genomic_DNA"/>
</dbReference>
<comment type="cofactor">
    <cofactor evidence="1">
        <name>pyridoxal 5'-phosphate</name>
        <dbReference type="ChEBI" id="CHEBI:597326"/>
    </cofactor>
</comment>
<comment type="caution">
    <text evidence="4">The sequence shown here is derived from an EMBL/GenBank/DDBJ whole genome shotgun (WGS) entry which is preliminary data.</text>
</comment>
<dbReference type="GO" id="GO:1901605">
    <property type="term" value="P:alpha-amino acid metabolic process"/>
    <property type="evidence" value="ECO:0007669"/>
    <property type="project" value="UniProtKB-ARBA"/>
</dbReference>
<accession>A0A561BJI6</accession>
<dbReference type="InterPro" id="IPR050214">
    <property type="entry name" value="Cys_Synth/Cystath_Beta-Synth"/>
</dbReference>
<organism evidence="4 5">
    <name type="scientific">Kribbella amoyensis</name>
    <dbReference type="NCBI Taxonomy" id="996641"/>
    <lineage>
        <taxon>Bacteria</taxon>
        <taxon>Bacillati</taxon>
        <taxon>Actinomycetota</taxon>
        <taxon>Actinomycetes</taxon>
        <taxon>Propionibacteriales</taxon>
        <taxon>Kribbellaceae</taxon>
        <taxon>Kribbella</taxon>
    </lineage>
</organism>